<comment type="caution">
    <text evidence="2">The sequence shown here is derived from an EMBL/GenBank/DDBJ whole genome shotgun (WGS) entry which is preliminary data.</text>
</comment>
<feature type="transmembrane region" description="Helical" evidence="1">
    <location>
        <begin position="33"/>
        <end position="59"/>
    </location>
</feature>
<accession>A0A8E2IA81</accession>
<keyword evidence="1" id="KW-1133">Transmembrane helix</keyword>
<evidence type="ECO:0000313" key="2">
    <source>
        <dbReference type="EMBL" id="OOP69591.1"/>
    </source>
</evidence>
<evidence type="ECO:0000313" key="3">
    <source>
        <dbReference type="Proteomes" id="UP000189761"/>
    </source>
</evidence>
<gene>
    <name evidence="2" type="ORF">BWZ43_04275</name>
</gene>
<dbReference type="EMBL" id="MTLA01000046">
    <property type="protein sequence ID" value="OOP69591.1"/>
    <property type="molecule type" value="Genomic_DNA"/>
</dbReference>
<feature type="transmembrane region" description="Helical" evidence="1">
    <location>
        <begin position="65"/>
        <end position="81"/>
    </location>
</feature>
<dbReference type="Proteomes" id="UP000189761">
    <property type="component" value="Unassembled WGS sequence"/>
</dbReference>
<keyword evidence="3" id="KW-1185">Reference proteome</keyword>
<organism evidence="2 3">
    <name type="scientific">Heyndrickxia oleronia</name>
    <dbReference type="NCBI Taxonomy" id="38875"/>
    <lineage>
        <taxon>Bacteria</taxon>
        <taxon>Bacillati</taxon>
        <taxon>Bacillota</taxon>
        <taxon>Bacilli</taxon>
        <taxon>Bacillales</taxon>
        <taxon>Bacillaceae</taxon>
        <taxon>Heyndrickxia</taxon>
    </lineage>
</organism>
<keyword evidence="1" id="KW-0472">Membrane</keyword>
<feature type="transmembrane region" description="Helical" evidence="1">
    <location>
        <begin position="93"/>
        <end position="115"/>
    </location>
</feature>
<sequence length="160" mass="18124">MSLTSLSFIALILAFFGLKFTRIDGKLNFVFNYFWSAGSALLGINILLLGMTILGVVLFPISTPFFIVLSPVISVISWNCIRICFRKPLVKRLYAFFIGHSIYFILLLYCIYGFFTLKPSYPGEDMFMSGLGYLIGVIISFFAIILGLITFLLPYKNIKH</sequence>
<feature type="transmembrane region" description="Helical" evidence="1">
    <location>
        <begin position="127"/>
        <end position="153"/>
    </location>
</feature>
<proteinExistence type="predicted"/>
<dbReference type="RefSeq" id="WP_078109506.1">
    <property type="nucleotide sequence ID" value="NZ_CP065424.1"/>
</dbReference>
<keyword evidence="1" id="KW-0812">Transmembrane</keyword>
<dbReference type="AlphaFoldDB" id="A0A8E2IA81"/>
<feature type="transmembrane region" description="Helical" evidence="1">
    <location>
        <begin position="6"/>
        <end position="21"/>
    </location>
</feature>
<name>A0A8E2IA81_9BACI</name>
<protein>
    <submittedName>
        <fullName evidence="2">Uncharacterized protein</fullName>
    </submittedName>
</protein>
<reference evidence="2 3" key="1">
    <citation type="submission" date="2017-01" db="EMBL/GenBank/DDBJ databases">
        <title>Draft genome sequence of Bacillus oleronius.</title>
        <authorList>
            <person name="Allam M."/>
        </authorList>
    </citation>
    <scope>NUCLEOTIDE SEQUENCE [LARGE SCALE GENOMIC DNA]</scope>
    <source>
        <strain evidence="2 3">DSM 9356</strain>
    </source>
</reference>
<evidence type="ECO:0000256" key="1">
    <source>
        <dbReference type="SAM" id="Phobius"/>
    </source>
</evidence>